<dbReference type="EMBL" id="LCUC01000020">
    <property type="protein sequence ID" value="KKY39391.1"/>
    <property type="molecule type" value="Genomic_DNA"/>
</dbReference>
<dbReference type="FunFam" id="1.20.1250.20:FF:000011">
    <property type="entry name" value="MFS multidrug transporter, putative"/>
    <property type="match status" value="1"/>
</dbReference>
<organism evidence="11 12">
    <name type="scientific">Diaporthe ampelina</name>
    <dbReference type="NCBI Taxonomy" id="1214573"/>
    <lineage>
        <taxon>Eukaryota</taxon>
        <taxon>Fungi</taxon>
        <taxon>Dikarya</taxon>
        <taxon>Ascomycota</taxon>
        <taxon>Pezizomycotina</taxon>
        <taxon>Sordariomycetes</taxon>
        <taxon>Sordariomycetidae</taxon>
        <taxon>Diaporthales</taxon>
        <taxon>Diaporthaceae</taxon>
        <taxon>Diaporthe</taxon>
    </lineage>
</organism>
<feature type="region of interest" description="Disordered" evidence="8">
    <location>
        <begin position="11"/>
        <end position="32"/>
    </location>
</feature>
<feature type="transmembrane region" description="Helical" evidence="9">
    <location>
        <begin position="394"/>
        <end position="419"/>
    </location>
</feature>
<feature type="region of interest" description="Disordered" evidence="8">
    <location>
        <begin position="495"/>
        <end position="553"/>
    </location>
</feature>
<dbReference type="InterPro" id="IPR036259">
    <property type="entry name" value="MFS_trans_sf"/>
</dbReference>
<evidence type="ECO:0000256" key="3">
    <source>
        <dbReference type="ARBA" id="ARBA00022475"/>
    </source>
</evidence>
<dbReference type="PANTHER" id="PTHR23502">
    <property type="entry name" value="MAJOR FACILITATOR SUPERFAMILY"/>
    <property type="match status" value="1"/>
</dbReference>
<proteinExistence type="inferred from homology"/>
<protein>
    <submittedName>
        <fullName evidence="11">Putative benomyl methotrexate resistance protein</fullName>
    </submittedName>
</protein>
<dbReference type="SUPFAM" id="SSF103473">
    <property type="entry name" value="MFS general substrate transporter"/>
    <property type="match status" value="1"/>
</dbReference>
<dbReference type="GO" id="GO:0022857">
    <property type="term" value="F:transmembrane transporter activity"/>
    <property type="evidence" value="ECO:0007669"/>
    <property type="project" value="InterPro"/>
</dbReference>
<evidence type="ECO:0000259" key="10">
    <source>
        <dbReference type="PROSITE" id="PS50850"/>
    </source>
</evidence>
<evidence type="ECO:0000256" key="1">
    <source>
        <dbReference type="ARBA" id="ARBA00004651"/>
    </source>
</evidence>
<evidence type="ECO:0000256" key="5">
    <source>
        <dbReference type="ARBA" id="ARBA00022989"/>
    </source>
</evidence>
<dbReference type="Proteomes" id="UP000034680">
    <property type="component" value="Unassembled WGS sequence"/>
</dbReference>
<feature type="transmembrane region" description="Helical" evidence="9">
    <location>
        <begin position="56"/>
        <end position="73"/>
    </location>
</feature>
<keyword evidence="6 9" id="KW-0472">Membrane</keyword>
<comment type="similarity">
    <text evidence="7">Belongs to the major facilitator superfamily. DHA1 family. Polyamines/proton antiporter (TC 2.A.1.2.16) subfamily.</text>
</comment>
<dbReference type="PANTHER" id="PTHR23502:SF186">
    <property type="entry name" value="MAJOR FACILITATOR SUPERFAMILY (MFS) PROFILE DOMAIN-CONTAINING PROTEIN"/>
    <property type="match status" value="1"/>
</dbReference>
<sequence length="553" mass="59732">MAGISRILSRPTAKPYRSHHIRHSGEQPPTLDGNGHLAFDEGDIENPQNWSMARRTYITICTVLLVVNATFASSSPSGCLESISEWFGVSSEAAALTVTLFLLGYCAGPLIFAPLSEFYGRRIIFYITFLAYIAFNFLCAFAPNFGSLLVGRFLSGTFVSAPLSNSPGVLADLWNPVERANAMAGFSLMVWAGPALGPVISGFLQLTKGVSGWQWSFYVLLMLSGFSAIFMFTIPETYAPVLLQKKARRVRKARIPGFEDVKAPIETTNQSLVQIYKIALTRPWIILFDTISFLCAIYLSVVYLLLYMLFSIYPIVFQEMRGWNSGVGELPLIGTVVGAALGAAIVMADSGSQNKKIQAGFKPEPEDRLRLAMYGGVGFAASMFWLAWSANFNYVHWIVPTLAGVFLSASMLLIFVSFLNYLVDAYIMFAASAIAANTVLRSAAGAAAPLFTRQMFGALGIGGGGSLVGGVGALLAVIPFAFYKYGKKIRERSRFAPTDGKKKQQGQDQADEAEKGAIAGRGEATGATSSDSRSTEAEGEGGGYPEGEKELRG</sequence>
<dbReference type="STRING" id="1214573.A0A0G2FZ89"/>
<dbReference type="InterPro" id="IPR011701">
    <property type="entry name" value="MFS"/>
</dbReference>
<feature type="transmembrane region" description="Helical" evidence="9">
    <location>
        <begin position="369"/>
        <end position="388"/>
    </location>
</feature>
<gene>
    <name evidence="11" type="ORF">UCDDA912_g00602</name>
</gene>
<name>A0A0G2FZ89_9PEZI</name>
<evidence type="ECO:0000256" key="6">
    <source>
        <dbReference type="ARBA" id="ARBA00023136"/>
    </source>
</evidence>
<keyword evidence="2" id="KW-0813">Transport</keyword>
<accession>A0A0G2FZ89</accession>
<feature type="transmembrane region" description="Helical" evidence="9">
    <location>
        <begin position="330"/>
        <end position="348"/>
    </location>
</feature>
<dbReference type="Pfam" id="PF07690">
    <property type="entry name" value="MFS_1"/>
    <property type="match status" value="1"/>
</dbReference>
<dbReference type="Gene3D" id="1.20.1250.20">
    <property type="entry name" value="MFS general substrate transporter like domains"/>
    <property type="match status" value="1"/>
</dbReference>
<dbReference type="OrthoDB" id="6770063at2759"/>
<feature type="transmembrane region" description="Helical" evidence="9">
    <location>
        <begin position="124"/>
        <end position="143"/>
    </location>
</feature>
<evidence type="ECO:0000313" key="11">
    <source>
        <dbReference type="EMBL" id="KKY39391.1"/>
    </source>
</evidence>
<keyword evidence="3" id="KW-1003">Cell membrane</keyword>
<evidence type="ECO:0000313" key="12">
    <source>
        <dbReference type="Proteomes" id="UP000034680"/>
    </source>
</evidence>
<keyword evidence="4 9" id="KW-0812">Transmembrane</keyword>
<feature type="transmembrane region" description="Helical" evidence="9">
    <location>
        <begin position="215"/>
        <end position="243"/>
    </location>
</feature>
<keyword evidence="5 9" id="KW-1133">Transmembrane helix</keyword>
<comment type="subcellular location">
    <subcellularLocation>
        <location evidence="1">Cell membrane</location>
        <topology evidence="1">Multi-pass membrane protein</topology>
    </subcellularLocation>
</comment>
<feature type="transmembrane region" description="Helical" evidence="9">
    <location>
        <begin position="93"/>
        <end position="112"/>
    </location>
</feature>
<feature type="transmembrane region" description="Helical" evidence="9">
    <location>
        <begin position="149"/>
        <end position="170"/>
    </location>
</feature>
<dbReference type="GO" id="GO:0005886">
    <property type="term" value="C:plasma membrane"/>
    <property type="evidence" value="ECO:0007669"/>
    <property type="project" value="UniProtKB-SubCell"/>
</dbReference>
<dbReference type="InterPro" id="IPR020846">
    <property type="entry name" value="MFS_dom"/>
</dbReference>
<evidence type="ECO:0000256" key="8">
    <source>
        <dbReference type="SAM" id="MobiDB-lite"/>
    </source>
</evidence>
<evidence type="ECO:0000256" key="2">
    <source>
        <dbReference type="ARBA" id="ARBA00022448"/>
    </source>
</evidence>
<keyword evidence="12" id="KW-1185">Reference proteome</keyword>
<feature type="transmembrane region" description="Helical" evidence="9">
    <location>
        <begin position="182"/>
        <end position="203"/>
    </location>
</feature>
<dbReference type="CDD" id="cd17323">
    <property type="entry name" value="MFS_Tpo1_MDR_like"/>
    <property type="match status" value="1"/>
</dbReference>
<feature type="transmembrane region" description="Helical" evidence="9">
    <location>
        <begin position="456"/>
        <end position="483"/>
    </location>
</feature>
<feature type="transmembrane region" description="Helical" evidence="9">
    <location>
        <begin position="284"/>
        <end position="310"/>
    </location>
</feature>
<dbReference type="AlphaFoldDB" id="A0A0G2FZ89"/>
<reference evidence="11 12" key="2">
    <citation type="submission" date="2015-05" db="EMBL/GenBank/DDBJ databases">
        <authorList>
            <person name="Morales-Cruz A."/>
            <person name="Amrine K.C."/>
            <person name="Cantu D."/>
        </authorList>
    </citation>
    <scope>NUCLEOTIDE SEQUENCE [LARGE SCALE GENOMIC DNA]</scope>
    <source>
        <strain evidence="11">DA912</strain>
    </source>
</reference>
<feature type="domain" description="Major facilitator superfamily (MFS) profile" evidence="10">
    <location>
        <begin position="54"/>
        <end position="488"/>
    </location>
</feature>
<reference evidence="11 12" key="1">
    <citation type="submission" date="2015-05" db="EMBL/GenBank/DDBJ databases">
        <title>Distinctive expansion of gene families associated with plant cell wall degradation and secondary metabolism in the genomes of grapevine trunk pathogens.</title>
        <authorList>
            <person name="Lawrence D.P."/>
            <person name="Travadon R."/>
            <person name="Rolshausen P.E."/>
            <person name="Baumgartner K."/>
        </authorList>
    </citation>
    <scope>NUCLEOTIDE SEQUENCE [LARGE SCALE GENOMIC DNA]</scope>
    <source>
        <strain evidence="11">DA912</strain>
    </source>
</reference>
<evidence type="ECO:0000256" key="4">
    <source>
        <dbReference type="ARBA" id="ARBA00022692"/>
    </source>
</evidence>
<comment type="caution">
    <text evidence="11">The sequence shown here is derived from an EMBL/GenBank/DDBJ whole genome shotgun (WGS) entry which is preliminary data.</text>
</comment>
<evidence type="ECO:0000256" key="7">
    <source>
        <dbReference type="ARBA" id="ARBA00038459"/>
    </source>
</evidence>
<evidence type="ECO:0000256" key="9">
    <source>
        <dbReference type="SAM" id="Phobius"/>
    </source>
</evidence>
<feature type="transmembrane region" description="Helical" evidence="9">
    <location>
        <begin position="426"/>
        <end position="444"/>
    </location>
</feature>
<dbReference type="PROSITE" id="PS50850">
    <property type="entry name" value="MFS"/>
    <property type="match status" value="1"/>
</dbReference>